<gene>
    <name evidence="1" type="ORF">FHS32_005686</name>
</gene>
<dbReference type="EMBL" id="JACHJE010000015">
    <property type="protein sequence ID" value="MBB5128909.1"/>
    <property type="molecule type" value="Genomic_DNA"/>
</dbReference>
<dbReference type="Gene3D" id="1.20.1590.10">
    <property type="entry name" value="YP_001051499.1 domain like"/>
    <property type="match status" value="1"/>
</dbReference>
<dbReference type="InterPro" id="IPR023381">
    <property type="entry name" value="YP001051499.1-like_dom_sf"/>
</dbReference>
<sequence length="212" mass="23100">MGFLEDVEVVRVECARLTPRQRLAVTALCATKVRSVSMAFLHDSGKGESFYRINNGLDAVWLDLRGIQQVSASNLMQIREEAEHWITHLEGVGGEAAGFAADAISVSVSVMEGFLEEVPDAAANSAISIAEIRSEMAEFLAEHQGAEGEYFLRGDAAGEVSLSETKDDVAFFADFPADEFPATRFMRRAGATNLALAEQMKSVLEVDRLRLP</sequence>
<protein>
    <submittedName>
        <fullName evidence="1">Uncharacterized protein</fullName>
    </submittedName>
</protein>
<keyword evidence="2" id="KW-1185">Reference proteome</keyword>
<dbReference type="Proteomes" id="UP000568022">
    <property type="component" value="Unassembled WGS sequence"/>
</dbReference>
<name>A0A7W8BWD9_9ACTN</name>
<evidence type="ECO:0000313" key="2">
    <source>
        <dbReference type="Proteomes" id="UP000568022"/>
    </source>
</evidence>
<reference evidence="1 2" key="1">
    <citation type="submission" date="2020-08" db="EMBL/GenBank/DDBJ databases">
        <title>Genomic Encyclopedia of Type Strains, Phase III (KMG-III): the genomes of soil and plant-associated and newly described type strains.</title>
        <authorList>
            <person name="Whitman W."/>
        </authorList>
    </citation>
    <scope>NUCLEOTIDE SEQUENCE [LARGE SCALE GENOMIC DNA]</scope>
    <source>
        <strain evidence="1 2">CECT 3226</strain>
    </source>
</reference>
<accession>A0A7W8BWD9</accession>
<evidence type="ECO:0000313" key="1">
    <source>
        <dbReference type="EMBL" id="MBB5128909.1"/>
    </source>
</evidence>
<organism evidence="1 2">
    <name type="scientific">Streptomyces griseoloalbus</name>
    <dbReference type="NCBI Taxonomy" id="67303"/>
    <lineage>
        <taxon>Bacteria</taxon>
        <taxon>Bacillati</taxon>
        <taxon>Actinomycetota</taxon>
        <taxon>Actinomycetes</taxon>
        <taxon>Kitasatosporales</taxon>
        <taxon>Streptomycetaceae</taxon>
        <taxon>Streptomyces</taxon>
    </lineage>
</organism>
<proteinExistence type="predicted"/>
<dbReference type="AlphaFoldDB" id="A0A7W8BWD9"/>
<comment type="caution">
    <text evidence="1">The sequence shown here is derived from an EMBL/GenBank/DDBJ whole genome shotgun (WGS) entry which is preliminary data.</text>
</comment>